<keyword evidence="1" id="KW-0732">Signal</keyword>
<organism evidence="2">
    <name type="scientific">Bionectria ochroleuca</name>
    <name type="common">Gliocladium roseum</name>
    <dbReference type="NCBI Taxonomy" id="29856"/>
    <lineage>
        <taxon>Eukaryota</taxon>
        <taxon>Fungi</taxon>
        <taxon>Dikarya</taxon>
        <taxon>Ascomycota</taxon>
        <taxon>Pezizomycotina</taxon>
        <taxon>Sordariomycetes</taxon>
        <taxon>Hypocreomycetidae</taxon>
        <taxon>Hypocreales</taxon>
        <taxon>Bionectriaceae</taxon>
        <taxon>Clonostachys</taxon>
    </lineage>
</organism>
<accession>A0A0B7KH38</accession>
<evidence type="ECO:0000256" key="1">
    <source>
        <dbReference type="SAM" id="SignalP"/>
    </source>
</evidence>
<name>A0A0B7KH38_BIOOC</name>
<evidence type="ECO:0000313" key="2">
    <source>
        <dbReference type="EMBL" id="CEO54727.1"/>
    </source>
</evidence>
<dbReference type="AlphaFoldDB" id="A0A0B7KH38"/>
<feature type="signal peptide" evidence="1">
    <location>
        <begin position="1"/>
        <end position="22"/>
    </location>
</feature>
<dbReference type="EMBL" id="CDPU01000045">
    <property type="protein sequence ID" value="CEO54727.1"/>
    <property type="molecule type" value="Genomic_DNA"/>
</dbReference>
<reference evidence="2" key="1">
    <citation type="submission" date="2015-01" db="EMBL/GenBank/DDBJ databases">
        <authorList>
            <person name="Durling Mikael"/>
        </authorList>
    </citation>
    <scope>NUCLEOTIDE SEQUENCE</scope>
</reference>
<dbReference type="GO" id="GO:0006629">
    <property type="term" value="P:lipid metabolic process"/>
    <property type="evidence" value="ECO:0007669"/>
    <property type="project" value="TreeGrafter"/>
</dbReference>
<dbReference type="CDD" id="cd01823">
    <property type="entry name" value="SEST_like"/>
    <property type="match status" value="1"/>
</dbReference>
<dbReference type="InterPro" id="IPR036514">
    <property type="entry name" value="SGNH_hydro_sf"/>
</dbReference>
<dbReference type="SUPFAM" id="SSF52266">
    <property type="entry name" value="SGNH hydrolase"/>
    <property type="match status" value="1"/>
</dbReference>
<gene>
    <name evidence="2" type="ORF">BN869_000010785_1</name>
</gene>
<protein>
    <recommendedName>
        <fullName evidence="3">SGNH hydrolase-type esterase domain-containing protein</fullName>
    </recommendedName>
</protein>
<feature type="chain" id="PRO_5002118612" description="SGNH hydrolase-type esterase domain-containing protein" evidence="1">
    <location>
        <begin position="23"/>
        <end position="432"/>
    </location>
</feature>
<proteinExistence type="predicted"/>
<dbReference type="PANTHER" id="PTHR37981:SF1">
    <property type="entry name" value="SGNH HYDROLASE-TYPE ESTERASE DOMAIN-CONTAINING PROTEIN"/>
    <property type="match status" value="1"/>
</dbReference>
<dbReference type="GO" id="GO:0016788">
    <property type="term" value="F:hydrolase activity, acting on ester bonds"/>
    <property type="evidence" value="ECO:0007669"/>
    <property type="project" value="InterPro"/>
</dbReference>
<dbReference type="PANTHER" id="PTHR37981">
    <property type="entry name" value="LIPASE 2"/>
    <property type="match status" value="1"/>
</dbReference>
<dbReference type="InterPro" id="IPR037460">
    <property type="entry name" value="SEST-like"/>
</dbReference>
<dbReference type="Gene3D" id="3.40.50.1110">
    <property type="entry name" value="SGNH hydrolase"/>
    <property type="match status" value="1"/>
</dbReference>
<sequence>MRYFTSFFATLLLPPLPALVEAWPTQPGLQVQTVDKDDGAAAWWPAVQDSQPHPVFPHRPGHRPTGFIALGDSYSAGIGTGVNGTEDPCRYGVHAHPLLIYNDLERLEEPASTSFQLLSCTGSTITDLLVNSDPSQIGGFNTSQTADFALLSVGGNDLGFFDIMNSCIFRFYSLYSGTCEEALQKSEKQLASPDFENYLRLAIMEILDRVQWEKRPWFSITVTGYAQFFNADTEECDESSFGVWWRGPKLKRELRHKMNEMVLAVNEKIRRSVAAVNDAFAEPKVLFVDYDHLFEGHRFCEPGVIEPDYTRNDTWFFLVGGPDNDGHSDSNSTATMQDGALLPPWSPLIDTKTCMESAHQSKDWGELALCMMATAVDKDPTLQMVSGDGAREQDMWYVPTYYGKTFHPRTQGHMAVRDQIYQEWRDWFGNQP</sequence>
<evidence type="ECO:0008006" key="3">
    <source>
        <dbReference type="Google" id="ProtNLM"/>
    </source>
</evidence>